<comment type="function">
    <text evidence="9">Part of the tripartite ATP-independent periplasmic (TRAP) transport system.</text>
</comment>
<evidence type="ECO:0000259" key="10">
    <source>
        <dbReference type="Pfam" id="PF04290"/>
    </source>
</evidence>
<dbReference type="InterPro" id="IPR055348">
    <property type="entry name" value="DctQ"/>
</dbReference>
<keyword evidence="6 9" id="KW-1133">Transmembrane helix</keyword>
<name>A0A2V1GZC2_9GAMM</name>
<keyword evidence="12" id="KW-1185">Reference proteome</keyword>
<feature type="transmembrane region" description="Helical" evidence="9">
    <location>
        <begin position="21"/>
        <end position="43"/>
    </location>
</feature>
<dbReference type="Pfam" id="PF04290">
    <property type="entry name" value="DctQ"/>
    <property type="match status" value="1"/>
</dbReference>
<feature type="transmembrane region" description="Helical" evidence="9">
    <location>
        <begin position="137"/>
        <end position="159"/>
    </location>
</feature>
<comment type="caution">
    <text evidence="11">The sequence shown here is derived from an EMBL/GenBank/DDBJ whole genome shotgun (WGS) entry which is preliminary data.</text>
</comment>
<keyword evidence="4 9" id="KW-0997">Cell inner membrane</keyword>
<evidence type="ECO:0000256" key="8">
    <source>
        <dbReference type="ARBA" id="ARBA00038436"/>
    </source>
</evidence>
<dbReference type="GO" id="GO:0005886">
    <property type="term" value="C:plasma membrane"/>
    <property type="evidence" value="ECO:0007669"/>
    <property type="project" value="UniProtKB-SubCell"/>
</dbReference>
<feature type="domain" description="Tripartite ATP-independent periplasmic transporters DctQ component" evidence="10">
    <location>
        <begin position="29"/>
        <end position="161"/>
    </location>
</feature>
<feature type="transmembrane region" description="Helical" evidence="9">
    <location>
        <begin position="55"/>
        <end position="70"/>
    </location>
</feature>
<evidence type="ECO:0000313" key="12">
    <source>
        <dbReference type="Proteomes" id="UP000244906"/>
    </source>
</evidence>
<dbReference type="AlphaFoldDB" id="A0A2V1GZC2"/>
<accession>A0A2V1GZC2</accession>
<dbReference type="RefSeq" id="WP_116685103.1">
    <property type="nucleotide sequence ID" value="NZ_CAWNYD010000001.1"/>
</dbReference>
<evidence type="ECO:0000256" key="6">
    <source>
        <dbReference type="ARBA" id="ARBA00022989"/>
    </source>
</evidence>
<evidence type="ECO:0000256" key="5">
    <source>
        <dbReference type="ARBA" id="ARBA00022692"/>
    </source>
</evidence>
<dbReference type="Proteomes" id="UP000244906">
    <property type="component" value="Unassembled WGS sequence"/>
</dbReference>
<evidence type="ECO:0000256" key="1">
    <source>
        <dbReference type="ARBA" id="ARBA00004429"/>
    </source>
</evidence>
<evidence type="ECO:0000256" key="9">
    <source>
        <dbReference type="RuleBase" id="RU369079"/>
    </source>
</evidence>
<keyword evidence="3" id="KW-1003">Cell membrane</keyword>
<evidence type="ECO:0000256" key="4">
    <source>
        <dbReference type="ARBA" id="ARBA00022519"/>
    </source>
</evidence>
<evidence type="ECO:0000313" key="11">
    <source>
        <dbReference type="EMBL" id="PVZ71513.1"/>
    </source>
</evidence>
<feature type="transmembrane region" description="Helical" evidence="9">
    <location>
        <begin position="91"/>
        <end position="114"/>
    </location>
</feature>
<dbReference type="PANTHER" id="PTHR35011:SF4">
    <property type="entry name" value="SLL1102 PROTEIN"/>
    <property type="match status" value="1"/>
</dbReference>
<evidence type="ECO:0000256" key="3">
    <source>
        <dbReference type="ARBA" id="ARBA00022475"/>
    </source>
</evidence>
<sequence>MSFMVSLQRVIDRFAEYLGKVSALLFLLMLINIFYDVVTRYLFNDVSIGFQELEWHLYSAVFLLGVPYALKSGDHVRVDLFYERFSDKKRAWVDLLGVMFFIMPFAYLVAYYGIDFARESYELGESSGDPGGLPHRWIIKSMIPFSFFCIAICGLGMLLKSINVLLGITDELIEYNHPNS</sequence>
<comment type="subcellular location">
    <subcellularLocation>
        <location evidence="1 9">Cell inner membrane</location>
        <topology evidence="1 9">Multi-pass membrane protein</topology>
    </subcellularLocation>
</comment>
<dbReference type="GO" id="GO:0022857">
    <property type="term" value="F:transmembrane transporter activity"/>
    <property type="evidence" value="ECO:0007669"/>
    <property type="project" value="UniProtKB-UniRule"/>
</dbReference>
<keyword evidence="5 9" id="KW-0812">Transmembrane</keyword>
<protein>
    <recommendedName>
        <fullName evidence="9">TRAP transporter small permease protein</fullName>
    </recommendedName>
</protein>
<reference evidence="11 12" key="1">
    <citation type="submission" date="2018-04" db="EMBL/GenBank/DDBJ databases">
        <title>Thalassorhabdus spongiae gen. nov., sp. nov., isolated from a marine sponge in South-West Iceland.</title>
        <authorList>
            <person name="Knobloch S."/>
            <person name="Daussin A."/>
            <person name="Johannsson R."/>
            <person name="Marteinsson V.T."/>
        </authorList>
    </citation>
    <scope>NUCLEOTIDE SEQUENCE [LARGE SCALE GENOMIC DNA]</scope>
    <source>
        <strain evidence="11 12">Hp12</strain>
    </source>
</reference>
<keyword evidence="7 9" id="KW-0472">Membrane</keyword>
<comment type="subunit">
    <text evidence="9">The complex comprises the extracytoplasmic solute receptor protein and the two transmembrane proteins.</text>
</comment>
<keyword evidence="2 9" id="KW-0813">Transport</keyword>
<proteinExistence type="inferred from homology"/>
<dbReference type="InterPro" id="IPR007387">
    <property type="entry name" value="TRAP_DctQ"/>
</dbReference>
<dbReference type="EMBL" id="QDDL01000001">
    <property type="protein sequence ID" value="PVZ71513.1"/>
    <property type="molecule type" value="Genomic_DNA"/>
</dbReference>
<evidence type="ECO:0000256" key="7">
    <source>
        <dbReference type="ARBA" id="ARBA00023136"/>
    </source>
</evidence>
<comment type="similarity">
    <text evidence="8 9">Belongs to the TRAP transporter small permease family.</text>
</comment>
<evidence type="ECO:0000256" key="2">
    <source>
        <dbReference type="ARBA" id="ARBA00022448"/>
    </source>
</evidence>
<dbReference type="PANTHER" id="PTHR35011">
    <property type="entry name" value="2,3-DIKETO-L-GULONATE TRAP TRANSPORTER SMALL PERMEASE PROTEIN YIAM"/>
    <property type="match status" value="1"/>
</dbReference>
<dbReference type="OrthoDB" id="9795655at2"/>
<organism evidence="11 12">
    <name type="scientific">Pelagibaculum spongiae</name>
    <dbReference type="NCBI Taxonomy" id="2080658"/>
    <lineage>
        <taxon>Bacteria</taxon>
        <taxon>Pseudomonadati</taxon>
        <taxon>Pseudomonadota</taxon>
        <taxon>Gammaproteobacteria</taxon>
        <taxon>Oceanospirillales</taxon>
        <taxon>Pelagibaculum</taxon>
    </lineage>
</organism>
<gene>
    <name evidence="11" type="ORF">DC094_00225</name>
</gene>